<organism evidence="1 2">
    <name type="scientific">Melia azedarach</name>
    <name type="common">Chinaberry tree</name>
    <dbReference type="NCBI Taxonomy" id="155640"/>
    <lineage>
        <taxon>Eukaryota</taxon>
        <taxon>Viridiplantae</taxon>
        <taxon>Streptophyta</taxon>
        <taxon>Embryophyta</taxon>
        <taxon>Tracheophyta</taxon>
        <taxon>Spermatophyta</taxon>
        <taxon>Magnoliopsida</taxon>
        <taxon>eudicotyledons</taxon>
        <taxon>Gunneridae</taxon>
        <taxon>Pentapetalae</taxon>
        <taxon>rosids</taxon>
        <taxon>malvids</taxon>
        <taxon>Sapindales</taxon>
        <taxon>Meliaceae</taxon>
        <taxon>Melia</taxon>
    </lineage>
</organism>
<protein>
    <submittedName>
        <fullName evidence="1">Mitochondrial intermediate peptidase</fullName>
    </submittedName>
</protein>
<dbReference type="Proteomes" id="UP001164539">
    <property type="component" value="Chromosome 11"/>
</dbReference>
<gene>
    <name evidence="1" type="ORF">OWV82_019875</name>
</gene>
<evidence type="ECO:0000313" key="2">
    <source>
        <dbReference type="Proteomes" id="UP001164539"/>
    </source>
</evidence>
<keyword evidence="2" id="KW-1185">Reference proteome</keyword>
<dbReference type="EMBL" id="CM051404">
    <property type="protein sequence ID" value="KAJ4706193.1"/>
    <property type="molecule type" value="Genomic_DNA"/>
</dbReference>
<accession>A0ACC1X6A8</accession>
<proteinExistence type="predicted"/>
<sequence length="721" mass="82459">MWTLIRRTAPFLRHKSCYSDLSTTRHLYTGAVHGAPTGLYGFHHLKSPKGFQLFVDEAIERSRELVNYISEKPSSSEIIQAMDEISDAVCSVVDSAELCRQTHPDREFVEEANKAAMRINEYLHYLNTNNTLYDAVKKAEQDGHLLSKEARRAASHLRIDFEKGGIHLCPEKLDRVNQLNIENFQLCREFGQNIVNDPGHVDIFPASRMPKHVHHLLKPIYRLTSGTSTESLRWNNMKEKGFRITTEPRILQSVLQLTSDDEVRKMVYVQGNSVPLANHEVLDKLIAARHELAQIMGYRSYADFMVKPNMGSSPEVVTSFLLEMSEMINPKADEEFKSIRDFKRKRCGQRNVDLEPWDEAYYTAMMKSSTYNLDSSVVAAYFPLPKCIEGLKVLVESLFGVTFHSVPLAPGESWHPDVLKMSLHHPEEGDMGYLYLDLYSREGKYPGCASFAIKGGRRISETEYQLPVVALVCNFSGSHNSSAVRLNHYEVETLFHEFGHALHSLLSRTDYQHFSGTRVVLDFAELPSNLFEYYAWDYRVLRRFARHYSTGEIIPEKLVKSMQGARDMFAATELQRQIFYALIDQTLFGEQLDKTRNTSCIVADLKRQYTSWMHVEGTHWHIRFSHLINYGAGYYSYLYAKCFAATIWQKLCQEDPLSLTTGTALRTKLLQHGGAKEPADMLNDLVGDGILRYCNGGIVPDITSFSDEVKPVEDNQEQFFL</sequence>
<evidence type="ECO:0000313" key="1">
    <source>
        <dbReference type="EMBL" id="KAJ4706193.1"/>
    </source>
</evidence>
<comment type="caution">
    <text evidence="1">The sequence shown here is derived from an EMBL/GenBank/DDBJ whole genome shotgun (WGS) entry which is preliminary data.</text>
</comment>
<reference evidence="1 2" key="1">
    <citation type="journal article" date="2023" name="Science">
        <title>Complex scaffold remodeling in plant triterpene biosynthesis.</title>
        <authorList>
            <person name="De La Pena R."/>
            <person name="Hodgson H."/>
            <person name="Liu J.C."/>
            <person name="Stephenson M.J."/>
            <person name="Martin A.C."/>
            <person name="Owen C."/>
            <person name="Harkess A."/>
            <person name="Leebens-Mack J."/>
            <person name="Jimenez L.E."/>
            <person name="Osbourn A."/>
            <person name="Sattely E.S."/>
        </authorList>
    </citation>
    <scope>NUCLEOTIDE SEQUENCE [LARGE SCALE GENOMIC DNA]</scope>
    <source>
        <strain evidence="2">cv. JPN11</strain>
        <tissue evidence="1">Leaf</tissue>
    </source>
</reference>
<name>A0ACC1X6A8_MELAZ</name>